<evidence type="ECO:0000256" key="8">
    <source>
        <dbReference type="ARBA" id="ARBA00022777"/>
    </source>
</evidence>
<feature type="domain" description="Response regulatory" evidence="20">
    <location>
        <begin position="519"/>
        <end position="635"/>
    </location>
</feature>
<dbReference type="InterPro" id="IPR003661">
    <property type="entry name" value="HisK_dim/P_dom"/>
</dbReference>
<feature type="modified residue" description="Phosphohistidine; by autocatalysis" evidence="14">
    <location>
        <position position="286"/>
    </location>
</feature>
<dbReference type="Proteomes" id="UP000034228">
    <property type="component" value="Unassembled WGS sequence"/>
</dbReference>
<evidence type="ECO:0000256" key="5">
    <source>
        <dbReference type="ARBA" id="ARBA00022553"/>
    </source>
</evidence>
<keyword evidence="25" id="KW-1185">Reference proteome</keyword>
<keyword evidence="11 13" id="KW-0902">Two-component regulatory system</keyword>
<dbReference type="InterPro" id="IPR035965">
    <property type="entry name" value="PAS-like_dom_sf"/>
</dbReference>
<dbReference type="PANTHER" id="PTHR43047:SF72">
    <property type="entry name" value="OSMOSENSING HISTIDINE PROTEIN KINASE SLN1"/>
    <property type="match status" value="1"/>
</dbReference>
<feature type="domain" description="HPt" evidence="23">
    <location>
        <begin position="671"/>
        <end position="763"/>
    </location>
</feature>
<keyword evidence="4 13" id="KW-0997">Cell inner membrane</keyword>
<dbReference type="CDD" id="cd00130">
    <property type="entry name" value="PAS"/>
    <property type="match status" value="1"/>
</dbReference>
<evidence type="ECO:0000256" key="4">
    <source>
        <dbReference type="ARBA" id="ARBA00022519"/>
    </source>
</evidence>
<dbReference type="SMART" id="SM00086">
    <property type="entry name" value="PAC"/>
    <property type="match status" value="1"/>
</dbReference>
<dbReference type="InterPro" id="IPR014409">
    <property type="entry name" value="Sig_transdc_His_kin_hyb_ArcB"/>
</dbReference>
<dbReference type="InterPro" id="IPR000700">
    <property type="entry name" value="PAS-assoc_C"/>
</dbReference>
<dbReference type="SUPFAM" id="SSF47384">
    <property type="entry name" value="Homodimeric domain of signal transducing histidine kinase"/>
    <property type="match status" value="1"/>
</dbReference>
<evidence type="ECO:0000256" key="10">
    <source>
        <dbReference type="ARBA" id="ARBA00022989"/>
    </source>
</evidence>
<dbReference type="GO" id="GO:0000155">
    <property type="term" value="F:phosphorelay sensor kinase activity"/>
    <property type="evidence" value="ECO:0007669"/>
    <property type="project" value="UniProtKB-UniRule"/>
</dbReference>
<dbReference type="CDD" id="cd17546">
    <property type="entry name" value="REC_hyHK_CKI1_RcsC-like"/>
    <property type="match status" value="1"/>
</dbReference>
<dbReference type="RefSeq" id="WP_046558410.1">
    <property type="nucleotide sequence ID" value="NZ_LAHO01000014.1"/>
</dbReference>
<gene>
    <name evidence="24" type="ORF">WG68_14455</name>
</gene>
<feature type="modified residue" description="4-aspartylphosphate" evidence="14 16">
    <location>
        <position position="569"/>
    </location>
</feature>
<feature type="domain" description="Histidine kinase" evidence="19">
    <location>
        <begin position="283"/>
        <end position="504"/>
    </location>
</feature>
<feature type="domain" description="PAS" evidence="21">
    <location>
        <begin position="147"/>
        <end position="218"/>
    </location>
</feature>
<dbReference type="GO" id="GO:0005524">
    <property type="term" value="F:ATP binding"/>
    <property type="evidence" value="ECO:0007669"/>
    <property type="project" value="UniProtKB-UniRule"/>
</dbReference>
<evidence type="ECO:0000256" key="3">
    <source>
        <dbReference type="ARBA" id="ARBA00022475"/>
    </source>
</evidence>
<keyword evidence="12 13" id="KW-0472">Membrane</keyword>
<dbReference type="PROSITE" id="PS50894">
    <property type="entry name" value="HPT"/>
    <property type="match status" value="1"/>
</dbReference>
<dbReference type="PATRIC" id="fig|336831.14.peg.1521"/>
<dbReference type="PANTHER" id="PTHR43047">
    <property type="entry name" value="TWO-COMPONENT HISTIDINE PROTEIN KINASE"/>
    <property type="match status" value="1"/>
</dbReference>
<dbReference type="FunFam" id="3.30.565.10:FF:000010">
    <property type="entry name" value="Sensor histidine kinase RcsC"/>
    <property type="match status" value="1"/>
</dbReference>
<dbReference type="InterPro" id="IPR001610">
    <property type="entry name" value="PAC"/>
</dbReference>
<dbReference type="Pfam" id="PF08448">
    <property type="entry name" value="PAS_4"/>
    <property type="match status" value="1"/>
</dbReference>
<evidence type="ECO:0000313" key="25">
    <source>
        <dbReference type="Proteomes" id="UP000034228"/>
    </source>
</evidence>
<evidence type="ECO:0000259" key="20">
    <source>
        <dbReference type="PROSITE" id="PS50110"/>
    </source>
</evidence>
<evidence type="ECO:0000259" key="23">
    <source>
        <dbReference type="PROSITE" id="PS50894"/>
    </source>
</evidence>
<keyword evidence="10 18" id="KW-1133">Transmembrane helix</keyword>
<feature type="transmembrane region" description="Helical" evidence="18">
    <location>
        <begin position="60"/>
        <end position="79"/>
    </location>
</feature>
<evidence type="ECO:0000256" key="12">
    <source>
        <dbReference type="ARBA" id="ARBA00023136"/>
    </source>
</evidence>
<dbReference type="Pfam" id="PF01627">
    <property type="entry name" value="Hpt"/>
    <property type="match status" value="1"/>
</dbReference>
<dbReference type="SMART" id="SM00387">
    <property type="entry name" value="HATPase_c"/>
    <property type="match status" value="1"/>
</dbReference>
<keyword evidence="13" id="KW-0547">Nucleotide-binding</keyword>
<dbReference type="Gene3D" id="3.30.565.10">
    <property type="entry name" value="Histidine kinase-like ATPase, C-terminal domain"/>
    <property type="match status" value="1"/>
</dbReference>
<evidence type="ECO:0000256" key="18">
    <source>
        <dbReference type="SAM" id="Phobius"/>
    </source>
</evidence>
<dbReference type="PROSITE" id="PS50112">
    <property type="entry name" value="PAS"/>
    <property type="match status" value="1"/>
</dbReference>
<dbReference type="SMART" id="SM00448">
    <property type="entry name" value="REC"/>
    <property type="match status" value="1"/>
</dbReference>
<evidence type="ECO:0000256" key="16">
    <source>
        <dbReference type="PROSITE-ProRule" id="PRU00169"/>
    </source>
</evidence>
<evidence type="ECO:0000256" key="14">
    <source>
        <dbReference type="PIRSR" id="PIRSR003182-50"/>
    </source>
</evidence>
<organism evidence="24 25">
    <name type="scientific">Arsukibacterium ikkense</name>
    <dbReference type="NCBI Taxonomy" id="336831"/>
    <lineage>
        <taxon>Bacteria</taxon>
        <taxon>Pseudomonadati</taxon>
        <taxon>Pseudomonadota</taxon>
        <taxon>Gammaproteobacteria</taxon>
        <taxon>Chromatiales</taxon>
        <taxon>Chromatiaceae</taxon>
        <taxon>Arsukibacterium</taxon>
    </lineage>
</organism>
<dbReference type="Gene3D" id="1.20.120.160">
    <property type="entry name" value="HPT domain"/>
    <property type="match status" value="1"/>
</dbReference>
<protein>
    <recommendedName>
        <fullName evidence="13">Aerobic respiration control sensor protein</fullName>
        <ecNumber evidence="13">2.7.13.3</ecNumber>
    </recommendedName>
</protein>
<keyword evidence="13" id="KW-0805">Transcription regulation</keyword>
<keyword evidence="7 18" id="KW-0812">Transmembrane</keyword>
<dbReference type="Pfam" id="PF00512">
    <property type="entry name" value="HisKA"/>
    <property type="match status" value="1"/>
</dbReference>
<feature type="domain" description="PAC" evidence="22">
    <location>
        <begin position="220"/>
        <end position="272"/>
    </location>
</feature>
<dbReference type="Gene3D" id="1.10.287.130">
    <property type="match status" value="1"/>
</dbReference>
<dbReference type="EC" id="2.7.13.3" evidence="13"/>
<dbReference type="PROSITE" id="PS50113">
    <property type="entry name" value="PAC"/>
    <property type="match status" value="1"/>
</dbReference>
<comment type="caution">
    <text evidence="24">The sequence shown here is derived from an EMBL/GenBank/DDBJ whole genome shotgun (WGS) entry which is preliminary data.</text>
</comment>
<dbReference type="SMART" id="SM00388">
    <property type="entry name" value="HisKA"/>
    <property type="match status" value="1"/>
</dbReference>
<dbReference type="SUPFAM" id="SSF52172">
    <property type="entry name" value="CheY-like"/>
    <property type="match status" value="1"/>
</dbReference>
<feature type="modified residue" description="Phosphohistidine" evidence="14 15">
    <location>
        <position position="710"/>
    </location>
</feature>
<comment type="PTM">
    <text evidence="14">Activation requires a sequential transfer of a phosphate group from a His in the primary transmitter domain, to an Asp in the receiver domain and to a His in the secondary transmitter domain.</text>
</comment>
<keyword evidence="8 13" id="KW-0418">Kinase</keyword>
<name>A0A0M2V6F1_9GAMM</name>
<keyword evidence="9 13" id="KW-0067">ATP-binding</keyword>
<dbReference type="Gene3D" id="3.40.50.2300">
    <property type="match status" value="1"/>
</dbReference>
<keyword evidence="17" id="KW-0175">Coiled coil</keyword>
<feature type="transmembrane region" description="Helical" evidence="18">
    <location>
        <begin position="24"/>
        <end position="48"/>
    </location>
</feature>
<dbReference type="InterPro" id="IPR000014">
    <property type="entry name" value="PAS"/>
</dbReference>
<keyword evidence="3 13" id="KW-1003">Cell membrane</keyword>
<evidence type="ECO:0000259" key="21">
    <source>
        <dbReference type="PROSITE" id="PS50112"/>
    </source>
</evidence>
<dbReference type="InterPro" id="IPR036097">
    <property type="entry name" value="HisK_dim/P_sf"/>
</dbReference>
<evidence type="ECO:0000256" key="15">
    <source>
        <dbReference type="PROSITE-ProRule" id="PRU00110"/>
    </source>
</evidence>
<dbReference type="SMART" id="SM00091">
    <property type="entry name" value="PAS"/>
    <property type="match status" value="1"/>
</dbReference>
<dbReference type="InterPro" id="IPR011006">
    <property type="entry name" value="CheY-like_superfamily"/>
</dbReference>
<evidence type="ECO:0000259" key="22">
    <source>
        <dbReference type="PROSITE" id="PS50113"/>
    </source>
</evidence>
<dbReference type="Pfam" id="PF00072">
    <property type="entry name" value="Response_reg"/>
    <property type="match status" value="1"/>
</dbReference>
<evidence type="ECO:0000256" key="7">
    <source>
        <dbReference type="ARBA" id="ARBA00022692"/>
    </source>
</evidence>
<comment type="subcellular location">
    <subcellularLocation>
        <location evidence="2 13">Cell inner membrane</location>
        <topology evidence="2 13">Multi-pass membrane protein</topology>
    </subcellularLocation>
</comment>
<dbReference type="SUPFAM" id="SSF55785">
    <property type="entry name" value="PYP-like sensor domain (PAS domain)"/>
    <property type="match status" value="1"/>
</dbReference>
<dbReference type="CDD" id="cd16922">
    <property type="entry name" value="HATPase_EvgS-ArcB-TorS-like"/>
    <property type="match status" value="1"/>
</dbReference>
<keyword evidence="5 14" id="KW-0597">Phosphoprotein</keyword>
<reference evidence="24 25" key="1">
    <citation type="submission" date="2015-03" db="EMBL/GenBank/DDBJ databases">
        <title>Draft genome sequences of two protease-producing strains of Arsukibacterium isolated from two cold and alkaline environments.</title>
        <authorList>
            <person name="Lylloff J.E."/>
            <person name="Skov L.B."/>
            <person name="Jepsen M."/>
            <person name="Hallin P.F."/>
            <person name="Sorensen S.J."/>
            <person name="Stougaard P."/>
            <person name="Glaring M.A."/>
        </authorList>
    </citation>
    <scope>NUCLEOTIDE SEQUENCE [LARGE SCALE GENOMIC DNA]</scope>
    <source>
        <strain evidence="24 25">GCM72</strain>
    </source>
</reference>
<dbReference type="Pfam" id="PF02518">
    <property type="entry name" value="HATPase_c"/>
    <property type="match status" value="1"/>
</dbReference>
<dbReference type="SUPFAM" id="SSF55874">
    <property type="entry name" value="ATPase domain of HSP90 chaperone/DNA topoisomerase II/histidine kinase"/>
    <property type="match status" value="1"/>
</dbReference>
<dbReference type="PROSITE" id="PS50110">
    <property type="entry name" value="RESPONSE_REGULATORY"/>
    <property type="match status" value="1"/>
</dbReference>
<feature type="coiled-coil region" evidence="17">
    <location>
        <begin position="113"/>
        <end position="147"/>
    </location>
</feature>
<dbReference type="OrthoDB" id="9810730at2"/>
<dbReference type="AlphaFoldDB" id="A0A0M2V6F1"/>
<evidence type="ECO:0000259" key="19">
    <source>
        <dbReference type="PROSITE" id="PS50109"/>
    </source>
</evidence>
<evidence type="ECO:0000256" key="11">
    <source>
        <dbReference type="ARBA" id="ARBA00023012"/>
    </source>
</evidence>
<dbReference type="InterPro" id="IPR036890">
    <property type="entry name" value="HATPase_C_sf"/>
</dbReference>
<dbReference type="InterPro" id="IPR036641">
    <property type="entry name" value="HPT_dom_sf"/>
</dbReference>
<dbReference type="PROSITE" id="PS50109">
    <property type="entry name" value="HIS_KIN"/>
    <property type="match status" value="1"/>
</dbReference>
<evidence type="ECO:0000256" key="1">
    <source>
        <dbReference type="ARBA" id="ARBA00000085"/>
    </source>
</evidence>
<evidence type="ECO:0000256" key="2">
    <source>
        <dbReference type="ARBA" id="ARBA00004429"/>
    </source>
</evidence>
<evidence type="ECO:0000256" key="6">
    <source>
        <dbReference type="ARBA" id="ARBA00022679"/>
    </source>
</evidence>
<evidence type="ECO:0000256" key="17">
    <source>
        <dbReference type="SAM" id="Coils"/>
    </source>
</evidence>
<dbReference type="STRING" id="336831.WG68_14455"/>
<dbReference type="InterPro" id="IPR005467">
    <property type="entry name" value="His_kinase_dom"/>
</dbReference>
<sequence length="767" mass="85903">MQSPVHPQVKAFAGLIKRWGKLRLGVLILAAMLALLVLAHYTYAALFAVVVDWPMLKSQLLLTLLASPVVILIIFYLALHLDAAMLYLKDSAHQERLLNQNMQDSIRQLNFEIEERKKAFQAKRRAVDELRKEISERKKTQQELEEQSLLIRSIVDSSPDLFYYRDENGHLASCNKMFEIIMGKSAQELIGHHPAELYNEDSAQAAILTEYQEAAEHTELTLDVEFVKPDGQLLWFEMRKVPFYDGQGRYIGLLGFGRDITSRKLAEQALEKAYQDKGKFIATLSHELRTPLNGIVGLSRRLLDSTLRPEQHSWANTIFSSAETLGNIFNDIIDLDKIDRQDLDIVYQSIHIQNFLNDIANFAELICQQKGLHFVMTTDGELDTYLKLDATRLRQVLWNLLNNAVKFTAQGQITLDCTLNIVSAGQAELLFRVQDTGIGIASAEQERIFDMYYKSTDGRRLSIVGSGIGLSVSRALVEAMAGRVSLHSEPGQGSCFSVSLPTERVAAPSDHTIACPELTILLIEDVPLNAEIAIALLEQRGHAVIHAETGEDAIALLETEDDIDLVLLDMQLPDMSGDQIARYMRSESHLQAIPIVVLSANVRKAEEQLIDVQVDGALAKPINTNKLDQMLARLFSPSALKLQQPNPVKPTNSDNQVLDVATLQDYLQSLGPDAMKRSAQLFAQLLPGYINKMIEAAVQQHQDDFKESAHKLKGAAASVGLLWVQRQAKKFEQEPALWSGLERQLVDYHLTAEQHLAALHEFIEAHS</sequence>
<dbReference type="PRINTS" id="PR00344">
    <property type="entry name" value="BCTRLSENSOR"/>
</dbReference>
<evidence type="ECO:0000313" key="24">
    <source>
        <dbReference type="EMBL" id="KKO44738.1"/>
    </source>
</evidence>
<dbReference type="EMBL" id="LAHO01000014">
    <property type="protein sequence ID" value="KKO44738.1"/>
    <property type="molecule type" value="Genomic_DNA"/>
</dbReference>
<evidence type="ECO:0000256" key="13">
    <source>
        <dbReference type="PIRNR" id="PIRNR003182"/>
    </source>
</evidence>
<dbReference type="Gene3D" id="3.30.450.20">
    <property type="entry name" value="PAS domain"/>
    <property type="match status" value="1"/>
</dbReference>
<evidence type="ECO:0000256" key="9">
    <source>
        <dbReference type="ARBA" id="ARBA00022840"/>
    </source>
</evidence>
<keyword evidence="13" id="KW-0804">Transcription</keyword>
<proteinExistence type="predicted"/>
<dbReference type="InterPro" id="IPR003594">
    <property type="entry name" value="HATPase_dom"/>
</dbReference>
<dbReference type="CDD" id="cd00082">
    <property type="entry name" value="HisKA"/>
    <property type="match status" value="1"/>
</dbReference>
<dbReference type="InterPro" id="IPR008207">
    <property type="entry name" value="Sig_transdc_His_kin_Hpt_dom"/>
</dbReference>
<keyword evidence="6 13" id="KW-0808">Transferase</keyword>
<dbReference type="PIRSF" id="PIRSF003182">
    <property type="entry name" value="ArcB"/>
    <property type="match status" value="1"/>
</dbReference>
<comment type="catalytic activity">
    <reaction evidence="1 13">
        <text>ATP + protein L-histidine = ADP + protein N-phospho-L-histidine.</text>
        <dbReference type="EC" id="2.7.13.3"/>
    </reaction>
</comment>
<dbReference type="GO" id="GO:0005886">
    <property type="term" value="C:plasma membrane"/>
    <property type="evidence" value="ECO:0007669"/>
    <property type="project" value="UniProtKB-SubCell"/>
</dbReference>
<accession>A0A0M2V6F1</accession>
<dbReference type="NCBIfam" id="TIGR00229">
    <property type="entry name" value="sensory_box"/>
    <property type="match status" value="1"/>
</dbReference>
<dbReference type="InterPro" id="IPR004358">
    <property type="entry name" value="Sig_transdc_His_kin-like_C"/>
</dbReference>
<dbReference type="SUPFAM" id="SSF47226">
    <property type="entry name" value="Histidine-containing phosphotransfer domain, HPT domain"/>
    <property type="match status" value="1"/>
</dbReference>
<dbReference type="GO" id="GO:0009927">
    <property type="term" value="F:histidine phosphotransfer kinase activity"/>
    <property type="evidence" value="ECO:0007669"/>
    <property type="project" value="TreeGrafter"/>
</dbReference>
<dbReference type="InterPro" id="IPR013656">
    <property type="entry name" value="PAS_4"/>
</dbReference>
<dbReference type="InterPro" id="IPR001789">
    <property type="entry name" value="Sig_transdc_resp-reg_receiver"/>
</dbReference>